<evidence type="ECO:0000259" key="8">
    <source>
        <dbReference type="PROSITE" id="PS50850"/>
    </source>
</evidence>
<comment type="caution">
    <text evidence="9">The sequence shown here is derived from an EMBL/GenBank/DDBJ whole genome shotgun (WGS) entry which is preliminary data.</text>
</comment>
<evidence type="ECO:0000313" key="9">
    <source>
        <dbReference type="EMBL" id="MCE7002021.1"/>
    </source>
</evidence>
<dbReference type="PANTHER" id="PTHR43124">
    <property type="entry name" value="PURINE EFFLUX PUMP PBUE"/>
    <property type="match status" value="1"/>
</dbReference>
<evidence type="ECO:0000256" key="7">
    <source>
        <dbReference type="SAM" id="Phobius"/>
    </source>
</evidence>
<dbReference type="PROSITE" id="PS50850">
    <property type="entry name" value="MFS"/>
    <property type="match status" value="1"/>
</dbReference>
<keyword evidence="3 7" id="KW-0812">Transmembrane</keyword>
<feature type="transmembrane region" description="Helical" evidence="7">
    <location>
        <begin position="6"/>
        <end position="27"/>
    </location>
</feature>
<feature type="region of interest" description="Disordered" evidence="6">
    <location>
        <begin position="378"/>
        <end position="409"/>
    </location>
</feature>
<feature type="transmembrane region" description="Helical" evidence="7">
    <location>
        <begin position="271"/>
        <end position="288"/>
    </location>
</feature>
<organism evidence="9 10">
    <name type="scientific">Kibdelosporangium philippinense</name>
    <dbReference type="NCBI Taxonomy" id="211113"/>
    <lineage>
        <taxon>Bacteria</taxon>
        <taxon>Bacillati</taxon>
        <taxon>Actinomycetota</taxon>
        <taxon>Actinomycetes</taxon>
        <taxon>Pseudonocardiales</taxon>
        <taxon>Pseudonocardiaceae</taxon>
        <taxon>Kibdelosporangium</taxon>
    </lineage>
</organism>
<feature type="transmembrane region" description="Helical" evidence="7">
    <location>
        <begin position="246"/>
        <end position="264"/>
    </location>
</feature>
<dbReference type="EMBL" id="JAJVCN010000001">
    <property type="protein sequence ID" value="MCE7002021.1"/>
    <property type="molecule type" value="Genomic_DNA"/>
</dbReference>
<keyword evidence="4 7" id="KW-1133">Transmembrane helix</keyword>
<evidence type="ECO:0000256" key="6">
    <source>
        <dbReference type="SAM" id="MobiDB-lite"/>
    </source>
</evidence>
<evidence type="ECO:0000256" key="3">
    <source>
        <dbReference type="ARBA" id="ARBA00022692"/>
    </source>
</evidence>
<dbReference type="InterPro" id="IPR036259">
    <property type="entry name" value="MFS_trans_sf"/>
</dbReference>
<dbReference type="PANTHER" id="PTHR43124:SF3">
    <property type="entry name" value="CHLORAMPHENICOL EFFLUX PUMP RV0191"/>
    <property type="match status" value="1"/>
</dbReference>
<evidence type="ECO:0000256" key="5">
    <source>
        <dbReference type="ARBA" id="ARBA00023136"/>
    </source>
</evidence>
<protein>
    <submittedName>
        <fullName evidence="9">MFS transporter</fullName>
    </submittedName>
</protein>
<dbReference type="InterPro" id="IPR050189">
    <property type="entry name" value="MFS_Efflux_Transporters"/>
</dbReference>
<accession>A0ABS8Z5W1</accession>
<feature type="domain" description="Major facilitator superfamily (MFS) profile" evidence="8">
    <location>
        <begin position="3"/>
        <end position="380"/>
    </location>
</feature>
<feature type="transmembrane region" description="Helical" evidence="7">
    <location>
        <begin position="104"/>
        <end position="125"/>
    </location>
</feature>
<dbReference type="RefSeq" id="WP_233723060.1">
    <property type="nucleotide sequence ID" value="NZ_JAJVCN010000001.1"/>
</dbReference>
<evidence type="ECO:0000256" key="4">
    <source>
        <dbReference type="ARBA" id="ARBA00022989"/>
    </source>
</evidence>
<reference evidence="9 10" key="1">
    <citation type="submission" date="2021-12" db="EMBL/GenBank/DDBJ databases">
        <title>Genome sequence of Kibdelosporangium philippinense ATCC 49844.</title>
        <authorList>
            <person name="Fedorov E.A."/>
            <person name="Omeragic M."/>
            <person name="Shalygina K.F."/>
            <person name="Maclea K.S."/>
        </authorList>
    </citation>
    <scope>NUCLEOTIDE SEQUENCE [LARGE SCALE GENOMIC DNA]</scope>
    <source>
        <strain evidence="9 10">ATCC 49844</strain>
    </source>
</reference>
<dbReference type="InterPro" id="IPR020846">
    <property type="entry name" value="MFS_dom"/>
</dbReference>
<keyword evidence="5 7" id="KW-0472">Membrane</keyword>
<gene>
    <name evidence="9" type="ORF">LWC34_04125</name>
</gene>
<proteinExistence type="predicted"/>
<dbReference type="InterPro" id="IPR011701">
    <property type="entry name" value="MFS"/>
</dbReference>
<comment type="subcellular location">
    <subcellularLocation>
        <location evidence="1">Cell membrane</location>
        <topology evidence="1">Multi-pass membrane protein</topology>
    </subcellularLocation>
</comment>
<dbReference type="Pfam" id="PF07690">
    <property type="entry name" value="MFS_1"/>
    <property type="match status" value="1"/>
</dbReference>
<keyword evidence="2" id="KW-1003">Cell membrane</keyword>
<evidence type="ECO:0000256" key="2">
    <source>
        <dbReference type="ARBA" id="ARBA00022475"/>
    </source>
</evidence>
<dbReference type="SUPFAM" id="SSF103473">
    <property type="entry name" value="MFS general substrate transporter"/>
    <property type="match status" value="1"/>
</dbReference>
<feature type="transmembrane region" description="Helical" evidence="7">
    <location>
        <begin position="327"/>
        <end position="347"/>
    </location>
</feature>
<evidence type="ECO:0000313" key="10">
    <source>
        <dbReference type="Proteomes" id="UP001521150"/>
    </source>
</evidence>
<dbReference type="Gene3D" id="1.20.1250.20">
    <property type="entry name" value="MFS general substrate transporter like domains"/>
    <property type="match status" value="1"/>
</dbReference>
<feature type="transmembrane region" description="Helical" evidence="7">
    <location>
        <begin position="205"/>
        <end position="226"/>
    </location>
</feature>
<sequence>MRESSAPYVAAVTVAVDVFALVTTEFLPLALLPRISADIGVTTGQTGLMVKVPGLTAASAAPAIIALAWPDGSADRAVCPDGIAAGVEWCRGDRATGFAFEGLLAGRVLLGIGVSGFCAVGGSLGPRLRPEVVRATSIIYPEISAGAVAGLPAGALPGNIAGWRLAFVATPVLAVGVVAARLVFLPPIPAQPGSGIRAVPRVLRVVYIGLIATFLGWGGNFAAYTYTAPMLATSAHIEGAELSAVLLAYGIAGFVGAMVSGWAIQRAVRGAVAGSASLLGAAVLVLAGSNPAVAIVSVMAWGFTWGVLPIAMQTLMFDAVPDHPESVTAAFGCLAHAGLGTGALVGGLLTDHIGLLSALVTGGVCTCSALFSSGQHESTSQEGAVDGTAGNALRRRRRHRHRCGTRPWP</sequence>
<name>A0ABS8Z5W1_9PSEU</name>
<feature type="compositionally biased region" description="Basic residues" evidence="6">
    <location>
        <begin position="393"/>
        <end position="409"/>
    </location>
</feature>
<dbReference type="Proteomes" id="UP001521150">
    <property type="component" value="Unassembled WGS sequence"/>
</dbReference>
<evidence type="ECO:0000256" key="1">
    <source>
        <dbReference type="ARBA" id="ARBA00004651"/>
    </source>
</evidence>
<keyword evidence="10" id="KW-1185">Reference proteome</keyword>
<feature type="transmembrane region" description="Helical" evidence="7">
    <location>
        <begin position="161"/>
        <end position="184"/>
    </location>
</feature>